<name>A0ACB8BZH7_9AGAM</name>
<accession>A0ACB8BZH7</accession>
<reference evidence="1" key="1">
    <citation type="journal article" date="2021" name="New Phytol.">
        <title>Evolutionary innovations through gain and loss of genes in the ectomycorrhizal Boletales.</title>
        <authorList>
            <person name="Wu G."/>
            <person name="Miyauchi S."/>
            <person name="Morin E."/>
            <person name="Kuo A."/>
            <person name="Drula E."/>
            <person name="Varga T."/>
            <person name="Kohler A."/>
            <person name="Feng B."/>
            <person name="Cao Y."/>
            <person name="Lipzen A."/>
            <person name="Daum C."/>
            <person name="Hundley H."/>
            <person name="Pangilinan J."/>
            <person name="Johnson J."/>
            <person name="Barry K."/>
            <person name="LaButti K."/>
            <person name="Ng V."/>
            <person name="Ahrendt S."/>
            <person name="Min B."/>
            <person name="Choi I.G."/>
            <person name="Park H."/>
            <person name="Plett J.M."/>
            <person name="Magnuson J."/>
            <person name="Spatafora J.W."/>
            <person name="Nagy L.G."/>
            <person name="Henrissat B."/>
            <person name="Grigoriev I.V."/>
            <person name="Yang Z.L."/>
            <person name="Xu J."/>
            <person name="Martin F.M."/>
        </authorList>
    </citation>
    <scope>NUCLEOTIDE SEQUENCE</scope>
    <source>
        <strain evidence="1">KUC20120723A-06</strain>
    </source>
</reference>
<keyword evidence="2" id="KW-1185">Reference proteome</keyword>
<comment type="caution">
    <text evidence="1">The sequence shown here is derived from an EMBL/GenBank/DDBJ whole genome shotgun (WGS) entry which is preliminary data.</text>
</comment>
<evidence type="ECO:0000313" key="1">
    <source>
        <dbReference type="EMBL" id="KAH7930844.1"/>
    </source>
</evidence>
<proteinExistence type="predicted"/>
<dbReference type="EMBL" id="MU266329">
    <property type="protein sequence ID" value="KAH7930844.1"/>
    <property type="molecule type" value="Genomic_DNA"/>
</dbReference>
<sequence>MLRPRLLLNASYVRPFNRSFVTTPVQLSGHNKWSKIKQRKGVEDAKKSVLYGKASRDIVAAARNGGSTSPEENSLLATAIRRAKDAGVPKENIETALAKAVRSKGQGQQSLTYEAMLHGSVGIIIECQTDNINRTLSNVRDILTTHGARQAPVKFMFQRRGYVKVAVEEEKQSPLLDEILGPDGVTDFDTWNDESTGAGGLQLVCRPEVLAKVTTKLDDFVSCEVLVNEIAYAPLETGEATDDVKATVDNLVEALEEDDDVIRIWTTLEENPGRLMADC</sequence>
<gene>
    <name evidence="1" type="ORF">BV22DRAFT_1078157</name>
</gene>
<evidence type="ECO:0000313" key="2">
    <source>
        <dbReference type="Proteomes" id="UP000790709"/>
    </source>
</evidence>
<dbReference type="Proteomes" id="UP000790709">
    <property type="component" value="Unassembled WGS sequence"/>
</dbReference>
<organism evidence="1 2">
    <name type="scientific">Leucogyrophana mollusca</name>
    <dbReference type="NCBI Taxonomy" id="85980"/>
    <lineage>
        <taxon>Eukaryota</taxon>
        <taxon>Fungi</taxon>
        <taxon>Dikarya</taxon>
        <taxon>Basidiomycota</taxon>
        <taxon>Agaricomycotina</taxon>
        <taxon>Agaricomycetes</taxon>
        <taxon>Agaricomycetidae</taxon>
        <taxon>Boletales</taxon>
        <taxon>Boletales incertae sedis</taxon>
        <taxon>Leucogyrophana</taxon>
    </lineage>
</organism>
<feature type="non-terminal residue" evidence="1">
    <location>
        <position position="1"/>
    </location>
</feature>
<protein>
    <submittedName>
        <fullName evidence="1">YebC-like protein</fullName>
    </submittedName>
</protein>